<evidence type="ECO:0000313" key="3">
    <source>
        <dbReference type="Proteomes" id="UP000315385"/>
    </source>
</evidence>
<dbReference type="AlphaFoldDB" id="A0A544QNV5"/>
<dbReference type="Pfam" id="PF12802">
    <property type="entry name" value="MarR_2"/>
    <property type="match status" value="1"/>
</dbReference>
<feature type="domain" description="HTH marR-type" evidence="1">
    <location>
        <begin position="41"/>
        <end position="90"/>
    </location>
</feature>
<dbReference type="OrthoDB" id="196624at2157"/>
<evidence type="ECO:0000259" key="1">
    <source>
        <dbReference type="Pfam" id="PF12802"/>
    </source>
</evidence>
<protein>
    <submittedName>
        <fullName evidence="2">Transcriptional regulator</fullName>
    </submittedName>
</protein>
<gene>
    <name evidence="2" type="ORF">EWF95_08915</name>
</gene>
<comment type="caution">
    <text evidence="2">The sequence shown here is derived from an EMBL/GenBank/DDBJ whole genome shotgun (WGS) entry which is preliminary data.</text>
</comment>
<sequence length="115" mass="12655">MSESSPKHPAAEKDTKEARLENPSGVLYLFQHESIPILIDAILTLPPGREFTKTELADHAGVTRQTVSKYIDRLLDLDIVEPVPNTSPRRYQVADSVVVEELFALNSALNAAGDD</sequence>
<dbReference type="Gene3D" id="1.10.10.10">
    <property type="entry name" value="Winged helix-like DNA-binding domain superfamily/Winged helix DNA-binding domain"/>
    <property type="match status" value="1"/>
</dbReference>
<dbReference type="InterPro" id="IPR036388">
    <property type="entry name" value="WH-like_DNA-bd_sf"/>
</dbReference>
<accession>A0A544QNV5</accession>
<dbReference type="EMBL" id="SESI01000002">
    <property type="protein sequence ID" value="TQQ80593.1"/>
    <property type="molecule type" value="Genomic_DNA"/>
</dbReference>
<dbReference type="GO" id="GO:0003700">
    <property type="term" value="F:DNA-binding transcription factor activity"/>
    <property type="evidence" value="ECO:0007669"/>
    <property type="project" value="InterPro"/>
</dbReference>
<organism evidence="2 3">
    <name type="scientific">Halonotius roseus</name>
    <dbReference type="NCBI Taxonomy" id="2511997"/>
    <lineage>
        <taxon>Archaea</taxon>
        <taxon>Methanobacteriati</taxon>
        <taxon>Methanobacteriota</taxon>
        <taxon>Stenosarchaea group</taxon>
        <taxon>Halobacteria</taxon>
        <taxon>Halobacteriales</taxon>
        <taxon>Haloferacaceae</taxon>
        <taxon>Halonotius</taxon>
    </lineage>
</organism>
<dbReference type="SUPFAM" id="SSF46785">
    <property type="entry name" value="Winged helix' DNA-binding domain"/>
    <property type="match status" value="1"/>
</dbReference>
<reference evidence="2 3" key="1">
    <citation type="submission" date="2019-02" db="EMBL/GenBank/DDBJ databases">
        <title>Halonotius sp. a new haloqrchaeon isolated from saline water.</title>
        <authorList>
            <person name="Duran-Viseras A."/>
            <person name="Sanchez-Porro C."/>
            <person name="Ventosa A."/>
        </authorList>
    </citation>
    <scope>NUCLEOTIDE SEQUENCE [LARGE SCALE GENOMIC DNA]</scope>
    <source>
        <strain evidence="2 3">F9-27</strain>
    </source>
</reference>
<dbReference type="InterPro" id="IPR036390">
    <property type="entry name" value="WH_DNA-bd_sf"/>
</dbReference>
<name>A0A544QNV5_9EURY</name>
<dbReference type="Proteomes" id="UP000315385">
    <property type="component" value="Unassembled WGS sequence"/>
</dbReference>
<dbReference type="InterPro" id="IPR000835">
    <property type="entry name" value="HTH_MarR-typ"/>
</dbReference>
<proteinExistence type="predicted"/>
<keyword evidence="3" id="KW-1185">Reference proteome</keyword>
<evidence type="ECO:0000313" key="2">
    <source>
        <dbReference type="EMBL" id="TQQ80593.1"/>
    </source>
</evidence>
<dbReference type="RefSeq" id="WP_142443704.1">
    <property type="nucleotide sequence ID" value="NZ_SESI01000002.1"/>
</dbReference>